<evidence type="ECO:0000259" key="1">
    <source>
        <dbReference type="Pfam" id="PF19773"/>
    </source>
</evidence>
<feature type="domain" description="DUF6259" evidence="1">
    <location>
        <begin position="231"/>
        <end position="511"/>
    </location>
</feature>
<protein>
    <recommendedName>
        <fullName evidence="1">DUF6259 domain-containing protein</fullName>
    </recommendedName>
</protein>
<dbReference type="RefSeq" id="WP_307259792.1">
    <property type="nucleotide sequence ID" value="NZ_JAUSVL010000001.1"/>
</dbReference>
<dbReference type="AlphaFoldDB" id="A0AAE4AN20"/>
<dbReference type="EMBL" id="JAUSVL010000001">
    <property type="protein sequence ID" value="MDQ0288463.1"/>
    <property type="molecule type" value="Genomic_DNA"/>
</dbReference>
<dbReference type="Pfam" id="PF19773">
    <property type="entry name" value="DUF6259"/>
    <property type="match status" value="1"/>
</dbReference>
<evidence type="ECO:0000313" key="2">
    <source>
        <dbReference type="EMBL" id="MDQ0288463.1"/>
    </source>
</evidence>
<reference evidence="2" key="1">
    <citation type="submission" date="2023-07" db="EMBL/GenBank/DDBJ databases">
        <title>Genomic Encyclopedia of Type Strains, Phase IV (KMG-IV): sequencing the most valuable type-strain genomes for metagenomic binning, comparative biology and taxonomic classification.</title>
        <authorList>
            <person name="Goeker M."/>
        </authorList>
    </citation>
    <scope>NUCLEOTIDE SEQUENCE</scope>
    <source>
        <strain evidence="2">DSM 24202</strain>
    </source>
</reference>
<evidence type="ECO:0000313" key="3">
    <source>
        <dbReference type="Proteomes" id="UP001238163"/>
    </source>
</evidence>
<accession>A0AAE4AN20</accession>
<gene>
    <name evidence="2" type="ORF">J3R75_000570</name>
</gene>
<name>A0AAE4AN20_9BACT</name>
<dbReference type="Proteomes" id="UP001238163">
    <property type="component" value="Unassembled WGS sequence"/>
</dbReference>
<dbReference type="InterPro" id="IPR046226">
    <property type="entry name" value="DUF6259"/>
</dbReference>
<sequence length="669" mass="75276">MERLENKSLRIEFATADEGFGIRRILNKGANDTPFGHVSTAGASFWEATFWNTTATGEKLSVKLTNVSPCRGRRLEKKGEAGATFIWDGLDLGDEKAVVTVRATVRFAADDTSKWSLEVQNQSALYALAETRYPVLRQVAESGEADVLLPRPDLGARLLPKRPWGERDAYFGCMGYHPMMTAFFKDRRGLYFAAHDSQARIKQLYMSRENDLSFVTPIENAGLPGKAAEGPRYEVTVAALAGDWWSAAKLYRNWALTAPWTAKGRIVERADYPKRICQIPLWLNIHAYPEEVSETMTKAHACFPNSPVGIHWHLWQHSGHDVNYPEYFPEQPGVKETLEYCHSLGCEAMPYVNGRLWSVNLLSYQLVKHLAVTNADGEARVERYGTLTPPMSPMCPYTPQWDDVANDFCSRVLDLGAGSIFIDQVGACAGQACFNPQHNHPLGGGTWYYDGYQALLRKIHANYAQKNAFVTTEGSGEQWMNVIDGYLQVTIRTPDDVPFFHAVYSGYTTYFCSPENQDDDFKSFRAAQTRELLWGQALGWYHPLILEQSDKCALLKSLAEFRQAHLDYFAYGSLLGEVSFLDAVPEMPLTWLGRKAFFMWKVKDAPLSPTVEGHMPAWFGYVWRSAAGDKSMVFLANVGDNAQTLRFAWEGQEYSVTLAAGELRDWPLT</sequence>
<keyword evidence="3" id="KW-1185">Reference proteome</keyword>
<organism evidence="2 3">
    <name type="scientific">Oligosphaera ethanolica</name>
    <dbReference type="NCBI Taxonomy" id="760260"/>
    <lineage>
        <taxon>Bacteria</taxon>
        <taxon>Pseudomonadati</taxon>
        <taxon>Lentisphaerota</taxon>
        <taxon>Oligosphaeria</taxon>
        <taxon>Oligosphaerales</taxon>
        <taxon>Oligosphaeraceae</taxon>
        <taxon>Oligosphaera</taxon>
    </lineage>
</organism>
<proteinExistence type="predicted"/>
<comment type="caution">
    <text evidence="2">The sequence shown here is derived from an EMBL/GenBank/DDBJ whole genome shotgun (WGS) entry which is preliminary data.</text>
</comment>